<evidence type="ECO:0000313" key="3">
    <source>
        <dbReference type="EMBL" id="KLO06892.1"/>
    </source>
</evidence>
<keyword evidence="2" id="KW-0472">Membrane</keyword>
<feature type="region of interest" description="Disordered" evidence="1">
    <location>
        <begin position="85"/>
        <end position="116"/>
    </location>
</feature>
<proteinExistence type="predicted"/>
<evidence type="ECO:0000256" key="2">
    <source>
        <dbReference type="SAM" id="Phobius"/>
    </source>
</evidence>
<organism evidence="3 4">
    <name type="scientific">Schizopora paradoxa</name>
    <dbReference type="NCBI Taxonomy" id="27342"/>
    <lineage>
        <taxon>Eukaryota</taxon>
        <taxon>Fungi</taxon>
        <taxon>Dikarya</taxon>
        <taxon>Basidiomycota</taxon>
        <taxon>Agaricomycotina</taxon>
        <taxon>Agaricomycetes</taxon>
        <taxon>Hymenochaetales</taxon>
        <taxon>Schizoporaceae</taxon>
        <taxon>Schizopora</taxon>
    </lineage>
</organism>
<evidence type="ECO:0000313" key="4">
    <source>
        <dbReference type="Proteomes" id="UP000053477"/>
    </source>
</evidence>
<dbReference type="Proteomes" id="UP000053477">
    <property type="component" value="Unassembled WGS sequence"/>
</dbReference>
<dbReference type="AlphaFoldDB" id="A0A0H2R6B8"/>
<evidence type="ECO:0000256" key="1">
    <source>
        <dbReference type="SAM" id="MobiDB-lite"/>
    </source>
</evidence>
<reference evidence="3 4" key="1">
    <citation type="submission" date="2015-04" db="EMBL/GenBank/DDBJ databases">
        <title>Complete genome sequence of Schizopora paradoxa KUC8140, a cosmopolitan wood degrader in East Asia.</title>
        <authorList>
            <consortium name="DOE Joint Genome Institute"/>
            <person name="Min B."/>
            <person name="Park H."/>
            <person name="Jang Y."/>
            <person name="Kim J.-J."/>
            <person name="Kim K.H."/>
            <person name="Pangilinan J."/>
            <person name="Lipzen A."/>
            <person name="Riley R."/>
            <person name="Grigoriev I.V."/>
            <person name="Spatafora J.W."/>
            <person name="Choi I.-G."/>
        </authorList>
    </citation>
    <scope>NUCLEOTIDE SEQUENCE [LARGE SCALE GENOMIC DNA]</scope>
    <source>
        <strain evidence="3 4">KUC8140</strain>
    </source>
</reference>
<feature type="transmembrane region" description="Helical" evidence="2">
    <location>
        <begin position="21"/>
        <end position="47"/>
    </location>
</feature>
<accession>A0A0H2R6B8</accession>
<feature type="compositionally biased region" description="Acidic residues" evidence="1">
    <location>
        <begin position="94"/>
        <end position="108"/>
    </location>
</feature>
<sequence>MAMRKLASLTPLSKQPRLIKFWIGQSDLTLLVISIVAYAVGLAVYVINSQHSVVSIVTCVGAAACTVGIAIVWLHQVLERLLHRRRRKGSTDESSPDDYDPYDDDDDVSNSGTDAGSTHWVDSGLVRRMSNQSSDSGHEGFFGHIAVKIGLTGSSDEQKTIEISDEIVESDSNVYIRHPGAEETDEPEDSKRYISLLKDISKVSNTDTHPFDHFNRGEIAHMRCSPDGKWVAICHQHACIVYDLKNVTKHFVLHADNEKRSAEHAEWAQEGSILLTRTDKELRLWKISRDESDSEALPYEKRYILQTGLCKYVKWLSQREFLVLSDRGTLYRVDYKDGTKEATLLTEPDAKGYQVTQVYPIIPEKMEWIICLGTRSAKLPQDILSDFEVEGDGVDYVLGTPILLEICV</sequence>
<dbReference type="Gene3D" id="2.130.10.10">
    <property type="entry name" value="YVTN repeat-like/Quinoprotein amine dehydrogenase"/>
    <property type="match status" value="1"/>
</dbReference>
<gene>
    <name evidence="3" type="ORF">SCHPADRAFT_675173</name>
</gene>
<keyword evidence="2" id="KW-0812">Transmembrane</keyword>
<name>A0A0H2R6B8_9AGAM</name>
<feature type="transmembrane region" description="Helical" evidence="2">
    <location>
        <begin position="53"/>
        <end position="78"/>
    </location>
</feature>
<dbReference type="OrthoDB" id="3332150at2759"/>
<evidence type="ECO:0008006" key="5">
    <source>
        <dbReference type="Google" id="ProtNLM"/>
    </source>
</evidence>
<dbReference type="InterPro" id="IPR015943">
    <property type="entry name" value="WD40/YVTN_repeat-like_dom_sf"/>
</dbReference>
<keyword evidence="2" id="KW-1133">Transmembrane helix</keyword>
<protein>
    <recommendedName>
        <fullName evidence="5">WD40 repeat-like protein</fullName>
    </recommendedName>
</protein>
<dbReference type="EMBL" id="KQ086175">
    <property type="protein sequence ID" value="KLO06892.1"/>
    <property type="molecule type" value="Genomic_DNA"/>
</dbReference>
<keyword evidence="4" id="KW-1185">Reference proteome</keyword>
<dbReference type="InParanoid" id="A0A0H2R6B8"/>
<dbReference type="SUPFAM" id="SSF117289">
    <property type="entry name" value="Nucleoporin domain"/>
    <property type="match status" value="1"/>
</dbReference>